<dbReference type="RefSeq" id="WP_187686084.1">
    <property type="nucleotide sequence ID" value="NZ_AP023396.1"/>
</dbReference>
<proteinExistence type="predicted"/>
<accession>A0A7G1KB33</accession>
<dbReference type="AlphaFoldDB" id="A0A7G1KB33"/>
<organism evidence="2 3">
    <name type="scientific">Nocardia wallacei</name>
    <dbReference type="NCBI Taxonomy" id="480035"/>
    <lineage>
        <taxon>Bacteria</taxon>
        <taxon>Bacillati</taxon>
        <taxon>Actinomycetota</taxon>
        <taxon>Actinomycetes</taxon>
        <taxon>Mycobacteriales</taxon>
        <taxon>Nocardiaceae</taxon>
        <taxon>Nocardia</taxon>
    </lineage>
</organism>
<reference evidence="2 3" key="1">
    <citation type="submission" date="2020-08" db="EMBL/GenBank/DDBJ databases">
        <title>Genome Sequencing of Nocardia wallacei strain FMUON74 and assembly.</title>
        <authorList>
            <person name="Toyokawa M."/>
            <person name="Uesaka K."/>
        </authorList>
    </citation>
    <scope>NUCLEOTIDE SEQUENCE [LARGE SCALE GENOMIC DNA]</scope>
    <source>
        <strain evidence="2 3">FMUON74</strain>
    </source>
</reference>
<feature type="transmembrane region" description="Helical" evidence="1">
    <location>
        <begin position="36"/>
        <end position="58"/>
    </location>
</feature>
<evidence type="ECO:0000256" key="1">
    <source>
        <dbReference type="SAM" id="Phobius"/>
    </source>
</evidence>
<dbReference type="KEGG" id="nwl:NWFMUON74_01140"/>
<evidence type="ECO:0000313" key="3">
    <source>
        <dbReference type="Proteomes" id="UP000516173"/>
    </source>
</evidence>
<keyword evidence="3" id="KW-1185">Reference proteome</keyword>
<sequence length="174" mass="18137">MHQPYGHQEYPAHGYPQPGYGYPQPMYQPPASGGTAITAGILAIVLALTGILGVLTSIGVGHDQYYREHAGEEVRNLFYVSAAVEGGIVALLLLGGILLMNHKNAGRIILIILASLGLLGGFAGTIAGILSPLPAAAIPGVIGVLVTVLLLALTLAGSTKRWCAQGRHAPYPYY</sequence>
<keyword evidence="1" id="KW-0472">Membrane</keyword>
<dbReference type="GeneID" id="80344747"/>
<dbReference type="EMBL" id="AP023396">
    <property type="protein sequence ID" value="BCK52342.1"/>
    <property type="molecule type" value="Genomic_DNA"/>
</dbReference>
<evidence type="ECO:0008006" key="4">
    <source>
        <dbReference type="Google" id="ProtNLM"/>
    </source>
</evidence>
<evidence type="ECO:0000313" key="2">
    <source>
        <dbReference type="EMBL" id="BCK52342.1"/>
    </source>
</evidence>
<feature type="transmembrane region" description="Helical" evidence="1">
    <location>
        <begin position="136"/>
        <end position="157"/>
    </location>
</feature>
<feature type="transmembrane region" description="Helical" evidence="1">
    <location>
        <begin position="108"/>
        <end position="130"/>
    </location>
</feature>
<protein>
    <recommendedName>
        <fullName evidence="4">DUF4064 domain-containing protein</fullName>
    </recommendedName>
</protein>
<gene>
    <name evidence="2" type="ORF">NWFMUON74_01140</name>
</gene>
<dbReference type="Proteomes" id="UP000516173">
    <property type="component" value="Chromosome"/>
</dbReference>
<name>A0A7G1KB33_9NOCA</name>
<keyword evidence="1" id="KW-0812">Transmembrane</keyword>
<feature type="transmembrane region" description="Helical" evidence="1">
    <location>
        <begin position="78"/>
        <end position="101"/>
    </location>
</feature>
<keyword evidence="1" id="KW-1133">Transmembrane helix</keyword>